<evidence type="ECO:0000313" key="2">
    <source>
        <dbReference type="EMBL" id="TYK30074.1"/>
    </source>
</evidence>
<evidence type="ECO:0000256" key="1">
    <source>
        <dbReference type="SAM" id="MobiDB-lite"/>
    </source>
</evidence>
<reference evidence="2 3" key="1">
    <citation type="submission" date="2019-08" db="EMBL/GenBank/DDBJ databases">
        <title>Draft genome sequences of two oriental melons (Cucumis melo L. var makuwa).</title>
        <authorList>
            <person name="Kwon S.-Y."/>
        </authorList>
    </citation>
    <scope>NUCLEOTIDE SEQUENCE [LARGE SCALE GENOMIC DNA]</scope>
    <source>
        <strain evidence="3">cv. Chang Bougi</strain>
        <tissue evidence="2">Leaf</tissue>
    </source>
</reference>
<sequence length="287" mass="32313">MLKSEWAFLSSPLLKPGFSRNSFEALKKKYDHGRSGESSSSSRRKNYISSKKSMKNRSKLVVNSIEEVENLPSTMTEKDMAKSFNLPNENSSLNKVAIQDLRLISGVSLKKEAQKASGPIPSNPNLFSSKPLSPVYSDQLAPPSVAISKTTPSREQVILFLLIQILLQPSLLRELETKEIAKKNSFKTKLISKSNPDFLEEICSQIQAPSKMNLQRGTPVHTPIDPSQKKEKADFVFPFSVSSEEIDQVEKPYELEKQRSKEPIEVDLNALFQCEEEPEVEQQALDR</sequence>
<gene>
    <name evidence="2" type="ORF">E5676_scaffold216G00470</name>
</gene>
<dbReference type="EMBL" id="SSTD01000775">
    <property type="protein sequence ID" value="TYK30074.1"/>
    <property type="molecule type" value="Genomic_DNA"/>
</dbReference>
<name>A0A5D3E2G1_CUCMM</name>
<feature type="compositionally biased region" description="Basic residues" evidence="1">
    <location>
        <begin position="42"/>
        <end position="54"/>
    </location>
</feature>
<proteinExistence type="predicted"/>
<comment type="caution">
    <text evidence="2">The sequence shown here is derived from an EMBL/GenBank/DDBJ whole genome shotgun (WGS) entry which is preliminary data.</text>
</comment>
<dbReference type="Proteomes" id="UP000321947">
    <property type="component" value="Unassembled WGS sequence"/>
</dbReference>
<feature type="region of interest" description="Disordered" evidence="1">
    <location>
        <begin position="29"/>
        <end position="54"/>
    </location>
</feature>
<evidence type="ECO:0000313" key="3">
    <source>
        <dbReference type="Proteomes" id="UP000321947"/>
    </source>
</evidence>
<dbReference type="AlphaFoldDB" id="A0A5D3E2G1"/>
<accession>A0A5D3E2G1</accession>
<organism evidence="2 3">
    <name type="scientific">Cucumis melo var. makuwa</name>
    <name type="common">Oriental melon</name>
    <dbReference type="NCBI Taxonomy" id="1194695"/>
    <lineage>
        <taxon>Eukaryota</taxon>
        <taxon>Viridiplantae</taxon>
        <taxon>Streptophyta</taxon>
        <taxon>Embryophyta</taxon>
        <taxon>Tracheophyta</taxon>
        <taxon>Spermatophyta</taxon>
        <taxon>Magnoliopsida</taxon>
        <taxon>eudicotyledons</taxon>
        <taxon>Gunneridae</taxon>
        <taxon>Pentapetalae</taxon>
        <taxon>rosids</taxon>
        <taxon>fabids</taxon>
        <taxon>Cucurbitales</taxon>
        <taxon>Cucurbitaceae</taxon>
        <taxon>Benincaseae</taxon>
        <taxon>Cucumis</taxon>
    </lineage>
</organism>
<protein>
    <submittedName>
        <fullName evidence="2">Uncharacterized protein</fullName>
    </submittedName>
</protein>